<evidence type="ECO:0000313" key="3">
    <source>
        <dbReference type="Proteomes" id="UP000664904"/>
    </source>
</evidence>
<keyword evidence="2" id="KW-0614">Plasmid</keyword>
<dbReference type="RefSeq" id="WP_208844600.1">
    <property type="nucleotide sequence ID" value="NZ_CP072134.1"/>
</dbReference>
<dbReference type="KEGG" id="pxi:J5O05_17635"/>
<feature type="transmembrane region" description="Helical" evidence="1">
    <location>
        <begin position="70"/>
        <end position="89"/>
    </location>
</feature>
<evidence type="ECO:0000313" key="2">
    <source>
        <dbReference type="EMBL" id="QTH72981.1"/>
    </source>
</evidence>
<evidence type="ECO:0000256" key="1">
    <source>
        <dbReference type="SAM" id="Phobius"/>
    </source>
</evidence>
<proteinExistence type="predicted"/>
<protein>
    <recommendedName>
        <fullName evidence="4">B box-type domain-containing protein</fullName>
    </recommendedName>
</protein>
<dbReference type="EMBL" id="CP072134">
    <property type="protein sequence ID" value="QTH72981.1"/>
    <property type="molecule type" value="Genomic_DNA"/>
</dbReference>
<keyword evidence="3" id="KW-1185">Reference proteome</keyword>
<geneLocation type="plasmid" evidence="2 3">
    <name>unnamed4</name>
</geneLocation>
<evidence type="ECO:0008006" key="4">
    <source>
        <dbReference type="Google" id="ProtNLM"/>
    </source>
</evidence>
<sequence length="123" mass="13348">MKCFSHNVDAVGICKSCNKAVCITCAIDTGRGLACSENCQQDVTEINIITDKSKQLYGIGTSGKLLPTNILMYFFFAAAFLGFGTYKSISNEQPDLFLLVIGGGFLIVAALAWHRNKNLNINC</sequence>
<name>A0A975DM67_9GAMM</name>
<feature type="transmembrane region" description="Helical" evidence="1">
    <location>
        <begin position="96"/>
        <end position="114"/>
    </location>
</feature>
<reference evidence="2" key="1">
    <citation type="submission" date="2021-03" db="EMBL/GenBank/DDBJ databases">
        <title>Complete Genome of Pseudoalteromonas xiamenensis STKMTI.2, a new potential marine bacterium producing anti-Vibrio compounds.</title>
        <authorList>
            <person name="Handayani D.P."/>
            <person name="Isnansetyo A."/>
            <person name="Istiqomah I."/>
            <person name="Jumina J."/>
        </authorList>
    </citation>
    <scope>NUCLEOTIDE SEQUENCE</scope>
    <source>
        <strain evidence="2">STKMTI.2</strain>
        <plasmid evidence="2">unnamed4</plasmid>
    </source>
</reference>
<organism evidence="2 3">
    <name type="scientific">Pseudoalteromonas xiamenensis</name>
    <dbReference type="NCBI Taxonomy" id="882626"/>
    <lineage>
        <taxon>Bacteria</taxon>
        <taxon>Pseudomonadati</taxon>
        <taxon>Pseudomonadota</taxon>
        <taxon>Gammaproteobacteria</taxon>
        <taxon>Alteromonadales</taxon>
        <taxon>Pseudoalteromonadaceae</taxon>
        <taxon>Pseudoalteromonas</taxon>
    </lineage>
</organism>
<dbReference type="AlphaFoldDB" id="A0A975DM67"/>
<gene>
    <name evidence="2" type="ORF">J5O05_17635</name>
</gene>
<dbReference type="Proteomes" id="UP000664904">
    <property type="component" value="Plasmid unnamed4"/>
</dbReference>
<keyword evidence="1" id="KW-1133">Transmembrane helix</keyword>
<keyword evidence="1" id="KW-0812">Transmembrane</keyword>
<keyword evidence="1" id="KW-0472">Membrane</keyword>
<accession>A0A975DM67</accession>